<organism evidence="1 2">
    <name type="scientific">Penicillium angulare</name>
    <dbReference type="NCBI Taxonomy" id="116970"/>
    <lineage>
        <taxon>Eukaryota</taxon>
        <taxon>Fungi</taxon>
        <taxon>Dikarya</taxon>
        <taxon>Ascomycota</taxon>
        <taxon>Pezizomycotina</taxon>
        <taxon>Eurotiomycetes</taxon>
        <taxon>Eurotiomycetidae</taxon>
        <taxon>Eurotiales</taxon>
        <taxon>Aspergillaceae</taxon>
        <taxon>Penicillium</taxon>
    </lineage>
</organism>
<keyword evidence="2" id="KW-1185">Reference proteome</keyword>
<name>A0A9W9KN26_9EURO</name>
<dbReference type="AlphaFoldDB" id="A0A9W9KN26"/>
<sequence>MAGSVGDRLPLISETTVATFHGAGRDESLNISYLTSLVDLVGPIIEENFDFGPTDPEVTSSPLMRSHISPTPYVPYKIVIKRWDYTFYDSLNAVPMELPEHASLTSASDLRLTWRETLLFFEMPGSMRESFYTEDHLLRWEYIETKD</sequence>
<accession>A0A9W9KN26</accession>
<protein>
    <submittedName>
        <fullName evidence="1">Uncharacterized protein</fullName>
    </submittedName>
</protein>
<reference evidence="1" key="2">
    <citation type="journal article" date="2023" name="IMA Fungus">
        <title>Comparative genomic study of the Penicillium genus elucidates a diverse pangenome and 15 lateral gene transfer events.</title>
        <authorList>
            <person name="Petersen C."/>
            <person name="Sorensen T."/>
            <person name="Nielsen M.R."/>
            <person name="Sondergaard T.E."/>
            <person name="Sorensen J.L."/>
            <person name="Fitzpatrick D.A."/>
            <person name="Frisvad J.C."/>
            <person name="Nielsen K.L."/>
        </authorList>
    </citation>
    <scope>NUCLEOTIDE SEQUENCE</scope>
    <source>
        <strain evidence="1">IBT 30069</strain>
    </source>
</reference>
<gene>
    <name evidence="1" type="ORF">N7456_001408</name>
</gene>
<comment type="caution">
    <text evidence="1">The sequence shown here is derived from an EMBL/GenBank/DDBJ whole genome shotgun (WGS) entry which is preliminary data.</text>
</comment>
<reference evidence="1" key="1">
    <citation type="submission" date="2022-11" db="EMBL/GenBank/DDBJ databases">
        <authorList>
            <person name="Petersen C."/>
        </authorList>
    </citation>
    <scope>NUCLEOTIDE SEQUENCE</scope>
    <source>
        <strain evidence="1">IBT 30069</strain>
    </source>
</reference>
<proteinExistence type="predicted"/>
<dbReference type="Proteomes" id="UP001149165">
    <property type="component" value="Unassembled WGS sequence"/>
</dbReference>
<evidence type="ECO:0000313" key="1">
    <source>
        <dbReference type="EMBL" id="KAJ5112874.1"/>
    </source>
</evidence>
<dbReference type="EMBL" id="JAPQKH010000002">
    <property type="protein sequence ID" value="KAJ5112874.1"/>
    <property type="molecule type" value="Genomic_DNA"/>
</dbReference>
<evidence type="ECO:0000313" key="2">
    <source>
        <dbReference type="Proteomes" id="UP001149165"/>
    </source>
</evidence>